<dbReference type="EMBL" id="JABMOJ010000111">
    <property type="protein sequence ID" value="NQV64332.1"/>
    <property type="molecule type" value="Genomic_DNA"/>
</dbReference>
<evidence type="ECO:0000313" key="2">
    <source>
        <dbReference type="Proteomes" id="UP000754644"/>
    </source>
</evidence>
<comment type="caution">
    <text evidence="1">The sequence shown here is derived from an EMBL/GenBank/DDBJ whole genome shotgun (WGS) entry which is preliminary data.</text>
</comment>
<dbReference type="InterPro" id="IPR051166">
    <property type="entry name" value="Threonine_Synthase"/>
</dbReference>
<dbReference type="EC" id="4.2.3.1" evidence="1"/>
<keyword evidence="1" id="KW-0456">Lyase</keyword>
<name>A0A972VWD8_9GAMM</name>
<dbReference type="PANTHER" id="PTHR42690">
    <property type="entry name" value="THREONINE SYNTHASE FAMILY MEMBER"/>
    <property type="match status" value="1"/>
</dbReference>
<dbReference type="GO" id="GO:0004795">
    <property type="term" value="F:threonine synthase activity"/>
    <property type="evidence" value="ECO:0007669"/>
    <property type="project" value="UniProtKB-EC"/>
</dbReference>
<dbReference type="Proteomes" id="UP000754644">
    <property type="component" value="Unassembled WGS sequence"/>
</dbReference>
<feature type="non-terminal residue" evidence="1">
    <location>
        <position position="1"/>
    </location>
</feature>
<reference evidence="1" key="1">
    <citation type="submission" date="2020-05" db="EMBL/GenBank/DDBJ databases">
        <title>Sulfur intermediates as new biogeochemical hubs in an aquatic model microbial ecosystem.</title>
        <authorList>
            <person name="Vigneron A."/>
        </authorList>
    </citation>
    <scope>NUCLEOTIDE SEQUENCE</scope>
    <source>
        <strain evidence="1">Bin.250</strain>
    </source>
</reference>
<protein>
    <submittedName>
        <fullName evidence="1">Threonine synthase</fullName>
        <ecNumber evidence="1">4.2.3.1</ecNumber>
    </submittedName>
</protein>
<evidence type="ECO:0000313" key="1">
    <source>
        <dbReference type="EMBL" id="NQV64332.1"/>
    </source>
</evidence>
<dbReference type="AlphaFoldDB" id="A0A972VWD8"/>
<sequence length="88" mass="9919">YRTQDYLLDPHTAVGLSVMQAFREDDVPLVLLATAHPAKFEDSIREALPEVHAVHPTLEALRELPTRKTILELTEDSIKAFIVRGGRE</sequence>
<organism evidence="1 2">
    <name type="scientific">SAR86 cluster bacterium</name>
    <dbReference type="NCBI Taxonomy" id="2030880"/>
    <lineage>
        <taxon>Bacteria</taxon>
        <taxon>Pseudomonadati</taxon>
        <taxon>Pseudomonadota</taxon>
        <taxon>Gammaproteobacteria</taxon>
        <taxon>SAR86 cluster</taxon>
    </lineage>
</organism>
<dbReference type="Pfam" id="PF24857">
    <property type="entry name" value="THR4_C"/>
    <property type="match status" value="1"/>
</dbReference>
<dbReference type="InterPro" id="IPR036052">
    <property type="entry name" value="TrpB-like_PALP_sf"/>
</dbReference>
<dbReference type="PANTHER" id="PTHR42690:SF1">
    <property type="entry name" value="THREONINE SYNTHASE-LIKE 2"/>
    <property type="match status" value="1"/>
</dbReference>
<dbReference type="SUPFAM" id="SSF53686">
    <property type="entry name" value="Tryptophan synthase beta subunit-like PLP-dependent enzymes"/>
    <property type="match status" value="1"/>
</dbReference>
<accession>A0A972VWD8</accession>
<proteinExistence type="predicted"/>
<dbReference type="Gene3D" id="3.40.50.1100">
    <property type="match status" value="1"/>
</dbReference>
<gene>
    <name evidence="1" type="ORF">HQ497_03105</name>
</gene>